<evidence type="ECO:0000313" key="1">
    <source>
        <dbReference type="EMBL" id="ACB84220.1"/>
    </source>
</evidence>
<dbReference type="AlphaFoldDB" id="B2A6T9"/>
<sequence>MERYNNLDNLPLADLKKEDLNKLKNLEHELTQKYNNDIFVMALEENESDQENKDNQNRVGGR</sequence>
<reference evidence="1 2" key="2">
    <citation type="journal article" date="2011" name="J. Bacteriol.">
        <title>Complete genome sequence of the anaerobic, halophilic alkalithermophile Natranaerobius thermophilus JW/NM-WN-LF.</title>
        <authorList>
            <person name="Zhao B."/>
            <person name="Mesbah N.M."/>
            <person name="Dalin E."/>
            <person name="Goodwin L."/>
            <person name="Nolan M."/>
            <person name="Pitluck S."/>
            <person name="Chertkov O."/>
            <person name="Brettin T.S."/>
            <person name="Han J."/>
            <person name="Larimer F.W."/>
            <person name="Land M.L."/>
            <person name="Hauser L."/>
            <person name="Kyrpides N."/>
            <person name="Wiegel J."/>
        </authorList>
    </citation>
    <scope>NUCLEOTIDE SEQUENCE [LARGE SCALE GENOMIC DNA]</scope>
    <source>
        <strain evidence="2">ATCC BAA-1301 / DSM 18059 / JW/NM-WN-LF</strain>
    </source>
</reference>
<dbReference type="InParanoid" id="B2A6T9"/>
<evidence type="ECO:0000313" key="2">
    <source>
        <dbReference type="Proteomes" id="UP000001683"/>
    </source>
</evidence>
<proteinExistence type="predicted"/>
<accession>B2A6T9</accession>
<reference evidence="1 2" key="1">
    <citation type="submission" date="2008-04" db="EMBL/GenBank/DDBJ databases">
        <title>Complete sequence of chromosome of Natranaerobius thermophilus JW/NM-WN-LF.</title>
        <authorList>
            <consortium name="US DOE Joint Genome Institute"/>
            <person name="Copeland A."/>
            <person name="Lucas S."/>
            <person name="Lapidus A."/>
            <person name="Glavina del Rio T."/>
            <person name="Dalin E."/>
            <person name="Tice H."/>
            <person name="Bruce D."/>
            <person name="Goodwin L."/>
            <person name="Pitluck S."/>
            <person name="Chertkov O."/>
            <person name="Brettin T."/>
            <person name="Detter J.C."/>
            <person name="Han C."/>
            <person name="Kuske C.R."/>
            <person name="Schmutz J."/>
            <person name="Larimer F."/>
            <person name="Land M."/>
            <person name="Hauser L."/>
            <person name="Kyrpides N."/>
            <person name="Lykidis A."/>
            <person name="Mesbah N.M."/>
            <person name="Wiegel J."/>
        </authorList>
    </citation>
    <scope>NUCLEOTIDE SEQUENCE [LARGE SCALE GENOMIC DNA]</scope>
    <source>
        <strain evidence="2">ATCC BAA-1301 / DSM 18059 / JW/NM-WN-LF</strain>
    </source>
</reference>
<keyword evidence="2" id="KW-1185">Reference proteome</keyword>
<dbReference type="KEGG" id="nth:Nther_0625"/>
<dbReference type="EMBL" id="CP001034">
    <property type="protein sequence ID" value="ACB84220.1"/>
    <property type="molecule type" value="Genomic_DNA"/>
</dbReference>
<dbReference type="Proteomes" id="UP000001683">
    <property type="component" value="Chromosome"/>
</dbReference>
<protein>
    <submittedName>
        <fullName evidence="1">Uncharacterized protein</fullName>
    </submittedName>
</protein>
<organism evidence="1 2">
    <name type="scientific">Natranaerobius thermophilus (strain ATCC BAA-1301 / DSM 18059 / JW/NM-WN-LF)</name>
    <dbReference type="NCBI Taxonomy" id="457570"/>
    <lineage>
        <taxon>Bacteria</taxon>
        <taxon>Bacillati</taxon>
        <taxon>Bacillota</taxon>
        <taxon>Clostridia</taxon>
        <taxon>Natranaerobiales</taxon>
        <taxon>Natranaerobiaceae</taxon>
        <taxon>Natranaerobius</taxon>
    </lineage>
</organism>
<dbReference type="RefSeq" id="WP_012447104.1">
    <property type="nucleotide sequence ID" value="NC_010718.1"/>
</dbReference>
<dbReference type="HOGENOM" id="CLU_2899475_0_0_9"/>
<gene>
    <name evidence="1" type="ordered locus">Nther_0625</name>
</gene>
<name>B2A6T9_NATTJ</name>